<keyword evidence="3 5" id="KW-1133">Transmembrane helix</keyword>
<evidence type="ECO:0000256" key="4">
    <source>
        <dbReference type="ARBA" id="ARBA00023136"/>
    </source>
</evidence>
<dbReference type="AlphaFoldDB" id="A0A5D0RAP8"/>
<dbReference type="Proteomes" id="UP000322080">
    <property type="component" value="Unassembled WGS sequence"/>
</dbReference>
<evidence type="ECO:0000256" key="2">
    <source>
        <dbReference type="ARBA" id="ARBA00022692"/>
    </source>
</evidence>
<keyword evidence="7" id="KW-1185">Reference proteome</keyword>
<keyword evidence="4 5" id="KW-0472">Membrane</keyword>
<comment type="caution">
    <text evidence="6">The sequence shown here is derived from an EMBL/GenBank/DDBJ whole genome shotgun (WGS) entry which is preliminary data.</text>
</comment>
<evidence type="ECO:0000313" key="6">
    <source>
        <dbReference type="EMBL" id="TYB77945.1"/>
    </source>
</evidence>
<dbReference type="EMBL" id="VSIY01000015">
    <property type="protein sequence ID" value="TYB77945.1"/>
    <property type="molecule type" value="Genomic_DNA"/>
</dbReference>
<keyword evidence="1" id="KW-1003">Cell membrane</keyword>
<sequence length="187" mass="20753">MVSRASLPYWATFLITLASGLILFAMDRTLISGSGNVWLWYGGLGTAESNMHLTDWYTPSHLIHGFAFYGALWLVARRIGIGWRLVIATLVEVGWEVLENTDAVIERYRNTTFSTDYIGDSVLNSSADVVAMLIGFWLARVLPVWVSVAICVGFEVLTTVLIRDGLILNVVMLLWPSEAILQWQAGG</sequence>
<gene>
    <name evidence="6" type="ORF">FVF75_16565</name>
</gene>
<evidence type="ECO:0000256" key="5">
    <source>
        <dbReference type="SAM" id="Phobius"/>
    </source>
</evidence>
<evidence type="ECO:0000256" key="1">
    <source>
        <dbReference type="ARBA" id="ARBA00022475"/>
    </source>
</evidence>
<feature type="transmembrane region" description="Helical" evidence="5">
    <location>
        <begin position="144"/>
        <end position="162"/>
    </location>
</feature>
<reference evidence="6 7" key="1">
    <citation type="submission" date="2019-08" db="EMBL/GenBank/DDBJ databases">
        <title>Identification of a novel species of the genus Boseongicola.</title>
        <authorList>
            <person name="Zhang X.-Q."/>
        </authorList>
    </citation>
    <scope>NUCLEOTIDE SEQUENCE [LARGE SCALE GENOMIC DNA]</scope>
    <source>
        <strain evidence="6 7">HY14</strain>
    </source>
</reference>
<dbReference type="Pfam" id="PF10755">
    <property type="entry name" value="DUF2585"/>
    <property type="match status" value="1"/>
</dbReference>
<proteinExistence type="predicted"/>
<evidence type="ECO:0000256" key="3">
    <source>
        <dbReference type="ARBA" id="ARBA00022989"/>
    </source>
</evidence>
<keyword evidence="2 5" id="KW-0812">Transmembrane</keyword>
<dbReference type="GO" id="GO:0005886">
    <property type="term" value="C:plasma membrane"/>
    <property type="evidence" value="ECO:0007669"/>
    <property type="project" value="InterPro"/>
</dbReference>
<dbReference type="InterPro" id="IPR019691">
    <property type="entry name" value="DUF2585"/>
</dbReference>
<organism evidence="6 7">
    <name type="scientific">Maritimibacter fusiformis</name>
    <dbReference type="NCBI Taxonomy" id="2603819"/>
    <lineage>
        <taxon>Bacteria</taxon>
        <taxon>Pseudomonadati</taxon>
        <taxon>Pseudomonadota</taxon>
        <taxon>Alphaproteobacteria</taxon>
        <taxon>Rhodobacterales</taxon>
        <taxon>Roseobacteraceae</taxon>
        <taxon>Maritimibacter</taxon>
    </lineage>
</organism>
<feature type="transmembrane region" description="Helical" evidence="5">
    <location>
        <begin position="56"/>
        <end position="76"/>
    </location>
</feature>
<accession>A0A5D0RAP8</accession>
<evidence type="ECO:0000313" key="7">
    <source>
        <dbReference type="Proteomes" id="UP000322080"/>
    </source>
</evidence>
<dbReference type="RefSeq" id="WP_148379892.1">
    <property type="nucleotide sequence ID" value="NZ_VSIY01000015.1"/>
</dbReference>
<name>A0A5D0RAP8_9RHOB</name>
<protein>
    <submittedName>
        <fullName evidence="6">DUF2585 family protein</fullName>
    </submittedName>
</protein>
<feature type="transmembrane region" description="Helical" evidence="5">
    <location>
        <begin position="7"/>
        <end position="26"/>
    </location>
</feature>